<dbReference type="AlphaFoldDB" id="A0A9W6FQ16"/>
<dbReference type="Proteomes" id="UP001144397">
    <property type="component" value="Unassembled WGS sequence"/>
</dbReference>
<dbReference type="Proteomes" id="UP001245370">
    <property type="component" value="Unassembled WGS sequence"/>
</dbReference>
<evidence type="ECO:0000256" key="1">
    <source>
        <dbReference type="SAM" id="Phobius"/>
    </source>
</evidence>
<comment type="caution">
    <text evidence="2">The sequence shown here is derived from an EMBL/GenBank/DDBJ whole genome shotgun (WGS) entry which is preliminary data.</text>
</comment>
<keyword evidence="1" id="KW-0472">Membrane</keyword>
<evidence type="ECO:0000313" key="4">
    <source>
        <dbReference type="Proteomes" id="UP001144397"/>
    </source>
</evidence>
<evidence type="ECO:0000313" key="3">
    <source>
        <dbReference type="EMBL" id="MDR6331943.1"/>
    </source>
</evidence>
<dbReference type="GeneID" id="95766069"/>
<dbReference type="EMBL" id="JAVDPY010000001">
    <property type="protein sequence ID" value="MDR6331943.1"/>
    <property type="molecule type" value="Genomic_DNA"/>
</dbReference>
<evidence type="ECO:0000313" key="5">
    <source>
        <dbReference type="Proteomes" id="UP001245370"/>
    </source>
</evidence>
<feature type="transmembrane region" description="Helical" evidence="1">
    <location>
        <begin position="20"/>
        <end position="42"/>
    </location>
</feature>
<reference evidence="3 5" key="2">
    <citation type="submission" date="2023-07" db="EMBL/GenBank/DDBJ databases">
        <title>Genomic Encyclopedia of Type Strains, Phase IV (KMG-IV): sequencing the most valuable type-strain genomes for metagenomic binning, comparative biology and taxonomic classification.</title>
        <authorList>
            <person name="Goeker M."/>
        </authorList>
    </citation>
    <scope>NUCLEOTIDE SEQUENCE [LARGE SCALE GENOMIC DNA]</scope>
    <source>
        <strain evidence="3 5">DSM 338</strain>
    </source>
</reference>
<keyword evidence="1" id="KW-0812">Transmembrane</keyword>
<reference evidence="2" key="1">
    <citation type="submission" date="2022-12" db="EMBL/GenBank/DDBJ databases">
        <title>Reference genome sequencing for broad-spectrum identification of bacterial and archaeal isolates by mass spectrometry.</title>
        <authorList>
            <person name="Sekiguchi Y."/>
            <person name="Tourlousse D.M."/>
        </authorList>
    </citation>
    <scope>NUCLEOTIDE SEQUENCE</scope>
    <source>
        <strain evidence="2">301</strain>
    </source>
</reference>
<accession>A0A9W6FQ16</accession>
<proteinExistence type="predicted"/>
<keyword evidence="1" id="KW-1133">Transmembrane helix</keyword>
<sequence length="72" mass="7997">MNPLSTRSSPCGHHYNTTKLGAVALVALGIGLCNFVTSLAFLNWSSLGFSWCLILAATFFVKFESWSRRRRS</sequence>
<name>A0A9W6FQ16_XANFL</name>
<feature type="transmembrane region" description="Helical" evidence="1">
    <location>
        <begin position="48"/>
        <end position="66"/>
    </location>
</feature>
<protein>
    <submittedName>
        <fullName evidence="2">Uncharacterized protein</fullName>
    </submittedName>
</protein>
<keyword evidence="5" id="KW-1185">Reference proteome</keyword>
<dbReference type="RefSeq" id="WP_281810109.1">
    <property type="nucleotide sequence ID" value="NZ_BSDO01000022.1"/>
</dbReference>
<evidence type="ECO:0000313" key="2">
    <source>
        <dbReference type="EMBL" id="GLI25623.1"/>
    </source>
</evidence>
<dbReference type="EMBL" id="BSDO01000022">
    <property type="protein sequence ID" value="GLI25623.1"/>
    <property type="molecule type" value="Genomic_DNA"/>
</dbReference>
<gene>
    <name evidence="3" type="ORF">GGQ86_000390</name>
    <name evidence="2" type="ORF">XFLAVUS301_52970</name>
</gene>
<organism evidence="2 4">
    <name type="scientific">Xanthobacter flavus</name>
    <dbReference type="NCBI Taxonomy" id="281"/>
    <lineage>
        <taxon>Bacteria</taxon>
        <taxon>Pseudomonadati</taxon>
        <taxon>Pseudomonadota</taxon>
        <taxon>Alphaproteobacteria</taxon>
        <taxon>Hyphomicrobiales</taxon>
        <taxon>Xanthobacteraceae</taxon>
        <taxon>Xanthobacter</taxon>
    </lineage>
</organism>